<sequence>MKFYIVDCFAEEKYQGNELLVVIADRFISDREQQQIAREINFSETAYILSGKQENGGYDVRIWTPTVGEVPFAGHPTLGTAFVIHHYIEHGQSRQVKLNLKVGQIPVEIKENGLTMSQKAPSFGEIIPRQEIAEVFGISTDAISDEYPVQWSSTGLAAVIIPLKNRKTLAQARTDREAFERYIRRHPASYCSHFFFVDMGGNTFAARCLMEDYLEDPATGSANGDLAGYLLQHNYFNQSNIAYTVIQGEDMGRKSVLIIHACKREDIWTIEVGGQCHLVASGEWE</sequence>
<keyword evidence="2" id="KW-0413">Isomerase</keyword>
<dbReference type="GO" id="GO:0005737">
    <property type="term" value="C:cytoplasm"/>
    <property type="evidence" value="ECO:0007669"/>
    <property type="project" value="TreeGrafter"/>
</dbReference>
<dbReference type="PANTHER" id="PTHR13774:SF32">
    <property type="entry name" value="ANTISENSE-ENHANCING SEQUENCE 1"/>
    <property type="match status" value="1"/>
</dbReference>
<dbReference type="Pfam" id="PF02567">
    <property type="entry name" value="PhzC-PhzF"/>
    <property type="match status" value="1"/>
</dbReference>
<dbReference type="NCBIfam" id="TIGR00654">
    <property type="entry name" value="PhzF_family"/>
    <property type="match status" value="1"/>
</dbReference>
<dbReference type="Gene3D" id="3.10.310.10">
    <property type="entry name" value="Diaminopimelate Epimerase, Chain A, domain 1"/>
    <property type="match status" value="2"/>
</dbReference>
<dbReference type="Proteomes" id="UP000198896">
    <property type="component" value="Unassembled WGS sequence"/>
</dbReference>
<protein>
    <submittedName>
        <fullName evidence="2">Trans-2,3-dihydro-3-hydroxyanthranilate isomerase</fullName>
    </submittedName>
</protein>
<dbReference type="RefSeq" id="WP_093914287.1">
    <property type="nucleotide sequence ID" value="NZ_FONL01000026.1"/>
</dbReference>
<dbReference type="EMBL" id="FONL01000026">
    <property type="protein sequence ID" value="SFE85943.1"/>
    <property type="molecule type" value="Genomic_DNA"/>
</dbReference>
<dbReference type="InterPro" id="IPR003719">
    <property type="entry name" value="Phenazine_PhzF-like"/>
</dbReference>
<dbReference type="OrthoDB" id="9788221at2"/>
<reference evidence="2 3" key="1">
    <citation type="submission" date="2016-10" db="EMBL/GenBank/DDBJ databases">
        <authorList>
            <person name="de Groot N.N."/>
        </authorList>
    </citation>
    <scope>NUCLEOTIDE SEQUENCE [LARGE SCALE GENOMIC DNA]</scope>
    <source>
        <strain evidence="2 3">DSM 9236</strain>
    </source>
</reference>
<dbReference type="AlphaFoldDB" id="A0A1I2E028"/>
<accession>A0A1I2E028</accession>
<feature type="active site" evidence="1">
    <location>
        <position position="44"/>
    </location>
</feature>
<evidence type="ECO:0000313" key="2">
    <source>
        <dbReference type="EMBL" id="SFE85943.1"/>
    </source>
</evidence>
<dbReference type="STRING" id="1123323.SAMN05216245_12625"/>
<proteinExistence type="predicted"/>
<gene>
    <name evidence="2" type="ORF">SAMN05216245_12625</name>
</gene>
<evidence type="ECO:0000256" key="1">
    <source>
        <dbReference type="PIRSR" id="PIRSR016184-1"/>
    </source>
</evidence>
<dbReference type="GO" id="GO:0016853">
    <property type="term" value="F:isomerase activity"/>
    <property type="evidence" value="ECO:0007669"/>
    <property type="project" value="UniProtKB-KW"/>
</dbReference>
<dbReference type="PIRSF" id="PIRSF016184">
    <property type="entry name" value="PhzC_PhzF"/>
    <property type="match status" value="1"/>
</dbReference>
<keyword evidence="3" id="KW-1185">Reference proteome</keyword>
<evidence type="ECO:0000313" key="3">
    <source>
        <dbReference type="Proteomes" id="UP000198896"/>
    </source>
</evidence>
<dbReference type="PANTHER" id="PTHR13774">
    <property type="entry name" value="PHENAZINE BIOSYNTHESIS PROTEIN"/>
    <property type="match status" value="1"/>
</dbReference>
<organism evidence="2 3">
    <name type="scientific">Succiniclasticum ruminis DSM 9236</name>
    <dbReference type="NCBI Taxonomy" id="1123323"/>
    <lineage>
        <taxon>Bacteria</taxon>
        <taxon>Bacillati</taxon>
        <taxon>Bacillota</taxon>
        <taxon>Negativicutes</taxon>
        <taxon>Acidaminococcales</taxon>
        <taxon>Acidaminococcaceae</taxon>
        <taxon>Succiniclasticum</taxon>
    </lineage>
</organism>
<dbReference type="SUPFAM" id="SSF54506">
    <property type="entry name" value="Diaminopimelate epimerase-like"/>
    <property type="match status" value="1"/>
</dbReference>
<name>A0A1I2E028_9FIRM</name>